<evidence type="ECO:0000256" key="1">
    <source>
        <dbReference type="ARBA" id="ARBA00004173"/>
    </source>
</evidence>
<evidence type="ECO:0000256" key="4">
    <source>
        <dbReference type="ARBA" id="ARBA00022803"/>
    </source>
</evidence>
<dbReference type="Gene3D" id="1.25.40.10">
    <property type="entry name" value="Tetratricopeptide repeat domain"/>
    <property type="match status" value="1"/>
</dbReference>
<dbReference type="PANTHER" id="PTHR13143:SF6">
    <property type="entry name" value="TETRATRICOPEPTIDE REPEAT PROTEIN 19, MITOCHONDRIAL"/>
    <property type="match status" value="1"/>
</dbReference>
<dbReference type="SUPFAM" id="SSF48452">
    <property type="entry name" value="TPR-like"/>
    <property type="match status" value="2"/>
</dbReference>
<protein>
    <submittedName>
        <fullName evidence="7">EOG090X06TI</fullName>
    </submittedName>
</protein>
<dbReference type="InterPro" id="IPR040395">
    <property type="entry name" value="TTC19"/>
</dbReference>
<sequence length="299" mass="33967">MVIGKETLKLIHLGSFYQVIIHLIKLAKLSQQRKDFKKTEQLLHLAFRSAQDLGHQKAQKYIIDEMANNAYELGDFRKAEKLFKEMMRRIITDGTPPNDNAIIHISAKLACLYGMFKDDLKANEGFKFCISNLKEKLIKGADDFDTKALYCLTLSWYGEYLHSTANNVEALNLFQESLEISKSINGPSHPHSLLQLNNMAAAYSVLNQLDDAANYLKETIRLSKEQLEYTAIDLPYYYINLANIYLTQLNNPSENSSMLIKAASDACTEAFQLAKKAGDKEALMEVEKCRNGLKKHVDE</sequence>
<evidence type="ECO:0000256" key="2">
    <source>
        <dbReference type="ARBA" id="ARBA00008219"/>
    </source>
</evidence>
<evidence type="ECO:0000256" key="6">
    <source>
        <dbReference type="ARBA" id="ARBA00023128"/>
    </source>
</evidence>
<dbReference type="GO" id="GO:0034551">
    <property type="term" value="P:mitochondrial respiratory chain complex III assembly"/>
    <property type="evidence" value="ECO:0007669"/>
    <property type="project" value="InterPro"/>
</dbReference>
<evidence type="ECO:0000256" key="5">
    <source>
        <dbReference type="ARBA" id="ARBA00022946"/>
    </source>
</evidence>
<dbReference type="GO" id="GO:0005743">
    <property type="term" value="C:mitochondrial inner membrane"/>
    <property type="evidence" value="ECO:0007669"/>
    <property type="project" value="TreeGrafter"/>
</dbReference>
<comment type="similarity">
    <text evidence="2">Belongs to the TTC19 family.</text>
</comment>
<dbReference type="Pfam" id="PF13424">
    <property type="entry name" value="TPR_12"/>
    <property type="match status" value="1"/>
</dbReference>
<name>A0A9N6WQ25_9CRUS</name>
<organism evidence="7">
    <name type="scientific">Evadne anonyx</name>
    <dbReference type="NCBI Taxonomy" id="141404"/>
    <lineage>
        <taxon>Eukaryota</taxon>
        <taxon>Metazoa</taxon>
        <taxon>Ecdysozoa</taxon>
        <taxon>Arthropoda</taxon>
        <taxon>Crustacea</taxon>
        <taxon>Branchiopoda</taxon>
        <taxon>Diplostraca</taxon>
        <taxon>Cladocera</taxon>
        <taxon>Onychopoda</taxon>
        <taxon>Podonidae</taxon>
        <taxon>Evadne</taxon>
    </lineage>
</organism>
<reference evidence="7" key="1">
    <citation type="submission" date="2021-04" db="EMBL/GenBank/DDBJ databases">
        <authorList>
            <person name="Cornetti L."/>
        </authorList>
    </citation>
    <scope>NUCLEOTIDE SEQUENCE</scope>
</reference>
<keyword evidence="6" id="KW-0496">Mitochondrion</keyword>
<keyword evidence="4" id="KW-0802">TPR repeat</keyword>
<proteinExistence type="inferred from homology"/>
<dbReference type="PANTHER" id="PTHR13143">
    <property type="entry name" value="TETRATRICOPEPTIDE REPEAT PROTEIN 19"/>
    <property type="match status" value="1"/>
</dbReference>
<dbReference type="AlphaFoldDB" id="A0A9N6WQ25"/>
<evidence type="ECO:0000256" key="3">
    <source>
        <dbReference type="ARBA" id="ARBA00022737"/>
    </source>
</evidence>
<evidence type="ECO:0000313" key="7">
    <source>
        <dbReference type="EMBL" id="CAG4642533.1"/>
    </source>
</evidence>
<keyword evidence="5" id="KW-0809">Transit peptide</keyword>
<gene>
    <name evidence="7" type="primary">EOG090X06TI</name>
</gene>
<dbReference type="EMBL" id="OC985878">
    <property type="protein sequence ID" value="CAG4642533.1"/>
    <property type="molecule type" value="Genomic_DNA"/>
</dbReference>
<keyword evidence="3" id="KW-0677">Repeat</keyword>
<comment type="subcellular location">
    <subcellularLocation>
        <location evidence="1">Mitochondrion</location>
    </subcellularLocation>
</comment>
<accession>A0A9N6WQ25</accession>
<dbReference type="InterPro" id="IPR011990">
    <property type="entry name" value="TPR-like_helical_dom_sf"/>
</dbReference>